<feature type="compositionally biased region" description="Basic and acidic residues" evidence="1">
    <location>
        <begin position="259"/>
        <end position="273"/>
    </location>
</feature>
<feature type="compositionally biased region" description="Polar residues" evidence="1">
    <location>
        <begin position="227"/>
        <end position="250"/>
    </location>
</feature>
<comment type="caution">
    <text evidence="3">The sequence shown here is derived from an EMBL/GenBank/DDBJ whole genome shotgun (WGS) entry which is preliminary data.</text>
</comment>
<organism evidence="3 4">
    <name type="scientific">Coemansia guatemalensis</name>
    <dbReference type="NCBI Taxonomy" id="2761395"/>
    <lineage>
        <taxon>Eukaryota</taxon>
        <taxon>Fungi</taxon>
        <taxon>Fungi incertae sedis</taxon>
        <taxon>Zoopagomycota</taxon>
        <taxon>Kickxellomycotina</taxon>
        <taxon>Kickxellomycetes</taxon>
        <taxon>Kickxellales</taxon>
        <taxon>Kickxellaceae</taxon>
        <taxon>Coemansia</taxon>
    </lineage>
</organism>
<gene>
    <name evidence="3" type="ORF">H4R20_002252</name>
</gene>
<dbReference type="Pfam" id="PF07716">
    <property type="entry name" value="bZIP_2"/>
    <property type="match status" value="1"/>
</dbReference>
<evidence type="ECO:0000313" key="3">
    <source>
        <dbReference type="EMBL" id="KAJ2805050.1"/>
    </source>
</evidence>
<feature type="region of interest" description="Disordered" evidence="1">
    <location>
        <begin position="215"/>
        <end position="276"/>
    </location>
</feature>
<evidence type="ECO:0000256" key="1">
    <source>
        <dbReference type="SAM" id="MobiDB-lite"/>
    </source>
</evidence>
<dbReference type="SUPFAM" id="SSF57959">
    <property type="entry name" value="Leucine zipper domain"/>
    <property type="match status" value="1"/>
</dbReference>
<feature type="domain" description="BZIP" evidence="2">
    <location>
        <begin position="46"/>
        <end position="89"/>
    </location>
</feature>
<dbReference type="OrthoDB" id="5537561at2759"/>
<protein>
    <recommendedName>
        <fullName evidence="2">BZIP domain-containing protein</fullName>
    </recommendedName>
</protein>
<evidence type="ECO:0000259" key="2">
    <source>
        <dbReference type="Pfam" id="PF07716"/>
    </source>
</evidence>
<sequence length="287" mass="31298">MESSKRRQDQQLGSTLPRSRRGSAWSNTAAMDAGEEDIDLAKLSPQSRRRYQSRMSSARLRERQRQRISSAEGDVARLEAYVHSLQSSIDFHYQARGSHGGRPSGIGGLGRDTATCATASRRVAGVDDMDEIRKSVAEFLQRKDELVEKKDRNPGAGSQVKLLRAAGVTEEVTRQVHGSIASMNDTVVHLEQCVQRIELLKESISKQVHLLAQNKQPAAAMPPGTALSLSTGSTLRNTADNSSGSAQGSVSGLPPQSVRKTDSSRRQSADEPSSRFSISFLVDEHNM</sequence>
<proteinExistence type="predicted"/>
<name>A0A9W8I1T5_9FUNG</name>
<keyword evidence="4" id="KW-1185">Reference proteome</keyword>
<dbReference type="EMBL" id="JANBUO010000331">
    <property type="protein sequence ID" value="KAJ2805050.1"/>
    <property type="molecule type" value="Genomic_DNA"/>
</dbReference>
<dbReference type="GO" id="GO:0003700">
    <property type="term" value="F:DNA-binding transcription factor activity"/>
    <property type="evidence" value="ECO:0007669"/>
    <property type="project" value="InterPro"/>
</dbReference>
<accession>A0A9W8I1T5</accession>
<reference evidence="3" key="1">
    <citation type="submission" date="2022-07" db="EMBL/GenBank/DDBJ databases">
        <title>Phylogenomic reconstructions and comparative analyses of Kickxellomycotina fungi.</title>
        <authorList>
            <person name="Reynolds N.K."/>
            <person name="Stajich J.E."/>
            <person name="Barry K."/>
            <person name="Grigoriev I.V."/>
            <person name="Crous P."/>
            <person name="Smith M.E."/>
        </authorList>
    </citation>
    <scope>NUCLEOTIDE SEQUENCE</scope>
    <source>
        <strain evidence="3">NRRL 1565</strain>
    </source>
</reference>
<dbReference type="Proteomes" id="UP001140094">
    <property type="component" value="Unassembled WGS sequence"/>
</dbReference>
<feature type="region of interest" description="Disordered" evidence="1">
    <location>
        <begin position="1"/>
        <end position="69"/>
    </location>
</feature>
<evidence type="ECO:0000313" key="4">
    <source>
        <dbReference type="Proteomes" id="UP001140094"/>
    </source>
</evidence>
<dbReference type="AlphaFoldDB" id="A0A9W8I1T5"/>
<dbReference type="InterPro" id="IPR004827">
    <property type="entry name" value="bZIP"/>
</dbReference>
<dbReference type="InterPro" id="IPR046347">
    <property type="entry name" value="bZIP_sf"/>
</dbReference>